<dbReference type="SMART" id="SM00343">
    <property type="entry name" value="ZnF_C2HC"/>
    <property type="match status" value="2"/>
</dbReference>
<keyword evidence="4" id="KW-0808">Transferase</keyword>
<accession>A0A699K5H0</accession>
<dbReference type="EMBL" id="BKCJ010477075">
    <property type="protein sequence ID" value="GFA73028.1"/>
    <property type="molecule type" value="Genomic_DNA"/>
</dbReference>
<feature type="non-terminal residue" evidence="4">
    <location>
        <position position="1"/>
    </location>
</feature>
<dbReference type="InterPro" id="IPR001878">
    <property type="entry name" value="Znf_CCHC"/>
</dbReference>
<feature type="compositionally biased region" description="Gly residues" evidence="2">
    <location>
        <begin position="114"/>
        <end position="126"/>
    </location>
</feature>
<evidence type="ECO:0000256" key="2">
    <source>
        <dbReference type="SAM" id="MobiDB-lite"/>
    </source>
</evidence>
<organism evidence="4">
    <name type="scientific">Tanacetum cinerariifolium</name>
    <name type="common">Dalmatian daisy</name>
    <name type="synonym">Chrysanthemum cinerariifolium</name>
    <dbReference type="NCBI Taxonomy" id="118510"/>
    <lineage>
        <taxon>Eukaryota</taxon>
        <taxon>Viridiplantae</taxon>
        <taxon>Streptophyta</taxon>
        <taxon>Embryophyta</taxon>
        <taxon>Tracheophyta</taxon>
        <taxon>Spermatophyta</taxon>
        <taxon>Magnoliopsida</taxon>
        <taxon>eudicotyledons</taxon>
        <taxon>Gunneridae</taxon>
        <taxon>Pentapetalae</taxon>
        <taxon>asterids</taxon>
        <taxon>campanulids</taxon>
        <taxon>Asterales</taxon>
        <taxon>Asteraceae</taxon>
        <taxon>Asteroideae</taxon>
        <taxon>Anthemideae</taxon>
        <taxon>Anthemidinae</taxon>
        <taxon>Tanacetum</taxon>
    </lineage>
</organism>
<name>A0A699K5H0_TANCI</name>
<keyword evidence="1" id="KW-0863">Zinc-finger</keyword>
<dbReference type="Gene3D" id="2.40.70.10">
    <property type="entry name" value="Acid Proteases"/>
    <property type="match status" value="1"/>
</dbReference>
<feature type="non-terminal residue" evidence="4">
    <location>
        <position position="495"/>
    </location>
</feature>
<dbReference type="GO" id="GO:0008270">
    <property type="term" value="F:zinc ion binding"/>
    <property type="evidence" value="ECO:0007669"/>
    <property type="project" value="UniProtKB-KW"/>
</dbReference>
<dbReference type="GO" id="GO:0003964">
    <property type="term" value="F:RNA-directed DNA polymerase activity"/>
    <property type="evidence" value="ECO:0007669"/>
    <property type="project" value="UniProtKB-KW"/>
</dbReference>
<dbReference type="InterPro" id="IPR032567">
    <property type="entry name" value="RTL1-rel"/>
</dbReference>
<dbReference type="SUPFAM" id="SSF50630">
    <property type="entry name" value="Acid proteases"/>
    <property type="match status" value="1"/>
</dbReference>
<keyword evidence="4" id="KW-0548">Nucleotidyltransferase</keyword>
<dbReference type="PROSITE" id="PS50158">
    <property type="entry name" value="ZF_CCHC"/>
    <property type="match status" value="1"/>
</dbReference>
<dbReference type="AlphaFoldDB" id="A0A699K5H0"/>
<evidence type="ECO:0000313" key="4">
    <source>
        <dbReference type="EMBL" id="GFA73028.1"/>
    </source>
</evidence>
<gene>
    <name evidence="4" type="ORF">Tci_645000</name>
</gene>
<feature type="domain" description="CCHC-type" evidence="3">
    <location>
        <begin position="261"/>
        <end position="276"/>
    </location>
</feature>
<proteinExistence type="predicted"/>
<dbReference type="CDD" id="cd00303">
    <property type="entry name" value="retropepsin_like"/>
    <property type="match status" value="1"/>
</dbReference>
<keyword evidence="1" id="KW-0862">Zinc</keyword>
<dbReference type="PANTHER" id="PTHR15503">
    <property type="entry name" value="LDOC1 RELATED"/>
    <property type="match status" value="1"/>
</dbReference>
<sequence length="495" mass="55475">GFYTVGTGTVRRLPPVVRKFSGKVFDRCGSYSTAPVTGDDDLVEFTSKYTDREIDLMHRQEIPYDSTTVPIAHRDPNDKTMPPKGMSAAAIQKLVADKVAEAIAADRATRVNAGGSGGSGGSGNTGGPARAPVSYAANRIPWTEMKKLMTDEFCLIEEIQRIEHEMVEPERVKVDAYIQFLSENIKGEVTSSKPANLTEAVRMTHKLTEQKLQAKAEKIAKGNKRKWKNSQDKCGKFRHRSRECNARTIAMGANTQPVVTCYDCRERGHVRTYCPKRNNQRDGNATGQAYVMKVEDKNQGPNVVTGTFLLNNRYATILFDSRSDKSFVNTRFSHIIDIEPIKLDTSYEVELADGKVVSTNTVLKGCTINLANHLFEINLMTIELGSFHVVIGMDWLVERDDVIECGKKVVHTPYKNKTLVVEGDRGVSRLKVISCIKARKYIESGCQLYLAQVTGKEPIGKRLEDVPVIVIFVRCFLMTYRDFHHLDKWNSELNL</sequence>
<dbReference type="GO" id="GO:0003676">
    <property type="term" value="F:nucleic acid binding"/>
    <property type="evidence" value="ECO:0007669"/>
    <property type="project" value="InterPro"/>
</dbReference>
<protein>
    <submittedName>
        <fullName evidence="4">Reverse transcriptase domain-containing protein</fullName>
    </submittedName>
</protein>
<feature type="region of interest" description="Disordered" evidence="2">
    <location>
        <begin position="111"/>
        <end position="130"/>
    </location>
</feature>
<comment type="caution">
    <text evidence="4">The sequence shown here is derived from an EMBL/GenBank/DDBJ whole genome shotgun (WGS) entry which is preliminary data.</text>
</comment>
<dbReference type="InterPro" id="IPR021109">
    <property type="entry name" value="Peptidase_aspartic_dom_sf"/>
</dbReference>
<evidence type="ECO:0000259" key="3">
    <source>
        <dbReference type="PROSITE" id="PS50158"/>
    </source>
</evidence>
<reference evidence="4" key="1">
    <citation type="journal article" date="2019" name="Sci. Rep.">
        <title>Draft genome of Tanacetum cinerariifolium, the natural source of mosquito coil.</title>
        <authorList>
            <person name="Yamashiro T."/>
            <person name="Shiraishi A."/>
            <person name="Satake H."/>
            <person name="Nakayama K."/>
        </authorList>
    </citation>
    <scope>NUCLEOTIDE SEQUENCE</scope>
</reference>
<keyword evidence="1" id="KW-0479">Metal-binding</keyword>
<dbReference type="Pfam" id="PF08284">
    <property type="entry name" value="RVP_2"/>
    <property type="match status" value="1"/>
</dbReference>
<dbReference type="PANTHER" id="PTHR15503:SF45">
    <property type="entry name" value="RNA-DIRECTED DNA POLYMERASE HOMOLOG"/>
    <property type="match status" value="1"/>
</dbReference>
<evidence type="ECO:0000256" key="1">
    <source>
        <dbReference type="PROSITE-ProRule" id="PRU00047"/>
    </source>
</evidence>
<keyword evidence="4" id="KW-0695">RNA-directed DNA polymerase</keyword>
<dbReference type="Gene3D" id="4.10.60.10">
    <property type="entry name" value="Zinc finger, CCHC-type"/>
    <property type="match status" value="1"/>
</dbReference>